<feature type="transmembrane region" description="Helical" evidence="1">
    <location>
        <begin position="21"/>
        <end position="39"/>
    </location>
</feature>
<dbReference type="EMBL" id="ASWH01000002">
    <property type="protein sequence ID" value="EOW79592.1"/>
    <property type="molecule type" value="Genomic_DNA"/>
</dbReference>
<gene>
    <name evidence="3" type="ORF">I592_03732</name>
    <name evidence="2" type="ORF">UKC_00629</name>
</gene>
<comment type="caution">
    <text evidence="2">The sequence shown here is derived from an EMBL/GenBank/DDBJ whole genome shotgun (WGS) entry which is preliminary data.</text>
</comment>
<dbReference type="Proteomes" id="UP000013750">
    <property type="component" value="Unassembled WGS sequence"/>
</dbReference>
<evidence type="ECO:0008006" key="6">
    <source>
        <dbReference type="Google" id="ProtNLM"/>
    </source>
</evidence>
<reference evidence="3 5" key="2">
    <citation type="submission" date="2013-03" db="EMBL/GenBank/DDBJ databases">
        <title>The Genome Sequence of Enterococcus gilvus ATCC BAA-350 (PacBio/Illumina hybrid assembly).</title>
        <authorList>
            <consortium name="The Broad Institute Genomics Platform"/>
            <consortium name="The Broad Institute Genome Sequencing Center for Infectious Disease"/>
            <person name="Earl A."/>
            <person name="Russ C."/>
            <person name="Gilmore M."/>
            <person name="Surin D."/>
            <person name="Walker B."/>
            <person name="Young S."/>
            <person name="Zeng Q."/>
            <person name="Gargeya S."/>
            <person name="Fitzgerald M."/>
            <person name="Haas B."/>
            <person name="Abouelleil A."/>
            <person name="Allen A.W."/>
            <person name="Alvarado L."/>
            <person name="Arachchi H.M."/>
            <person name="Berlin A.M."/>
            <person name="Chapman S.B."/>
            <person name="Gainer-Dewar J."/>
            <person name="Goldberg J."/>
            <person name="Griggs A."/>
            <person name="Gujja S."/>
            <person name="Hansen M."/>
            <person name="Howarth C."/>
            <person name="Imamovic A."/>
            <person name="Ireland A."/>
            <person name="Larimer J."/>
            <person name="McCowan C."/>
            <person name="Murphy C."/>
            <person name="Pearson M."/>
            <person name="Poon T.W."/>
            <person name="Priest M."/>
            <person name="Roberts A."/>
            <person name="Saif S."/>
            <person name="Shea T."/>
            <person name="Sisk P."/>
            <person name="Sykes S."/>
            <person name="Wortman J."/>
            <person name="Nusbaum C."/>
            <person name="Birren B."/>
        </authorList>
    </citation>
    <scope>NUCLEOTIDE SEQUENCE [LARGE SCALE GENOMIC DNA]</scope>
    <source>
        <strain evidence="3 5">ATCC BAA-350</strain>
    </source>
</reference>
<feature type="transmembrane region" description="Helical" evidence="1">
    <location>
        <begin position="88"/>
        <end position="106"/>
    </location>
</feature>
<evidence type="ECO:0000256" key="1">
    <source>
        <dbReference type="SAM" id="Phobius"/>
    </source>
</evidence>
<keyword evidence="1" id="KW-0812">Transmembrane</keyword>
<dbReference type="RefSeq" id="WP_010779078.1">
    <property type="nucleotide sequence ID" value="NZ_KB946867.1"/>
</dbReference>
<evidence type="ECO:0000313" key="5">
    <source>
        <dbReference type="Proteomes" id="UP000014160"/>
    </source>
</evidence>
<dbReference type="GO" id="GO:0005886">
    <property type="term" value="C:plasma membrane"/>
    <property type="evidence" value="ECO:0007669"/>
    <property type="project" value="TreeGrafter"/>
</dbReference>
<name>R2VLP7_9ENTE</name>
<dbReference type="AlphaFoldDB" id="R2VLP7"/>
<reference evidence="2 4" key="1">
    <citation type="submission" date="2013-02" db="EMBL/GenBank/DDBJ databases">
        <title>The Genome Sequence of Enterococcus gilvus ATCC BAA-350.</title>
        <authorList>
            <consortium name="The Broad Institute Genome Sequencing Platform"/>
            <consortium name="The Broad Institute Genome Sequencing Center for Infectious Disease"/>
            <person name="Earl A.M."/>
            <person name="Gilmore M.S."/>
            <person name="Lebreton F."/>
            <person name="Walker B."/>
            <person name="Young S.K."/>
            <person name="Zeng Q."/>
            <person name="Gargeya S."/>
            <person name="Fitzgerald M."/>
            <person name="Haas B."/>
            <person name="Abouelleil A."/>
            <person name="Alvarado L."/>
            <person name="Arachchi H.M."/>
            <person name="Berlin A.M."/>
            <person name="Chapman S.B."/>
            <person name="Dewar J."/>
            <person name="Goldberg J."/>
            <person name="Griggs A."/>
            <person name="Gujja S."/>
            <person name="Hansen M."/>
            <person name="Howarth C."/>
            <person name="Imamovic A."/>
            <person name="Larimer J."/>
            <person name="McCowan C."/>
            <person name="Murphy C."/>
            <person name="Neiman D."/>
            <person name="Pearson M."/>
            <person name="Priest M."/>
            <person name="Roberts A."/>
            <person name="Saif S."/>
            <person name="Shea T."/>
            <person name="Sisk P."/>
            <person name="Sykes S."/>
            <person name="Wortman J."/>
            <person name="Nusbaum C."/>
            <person name="Birren B."/>
        </authorList>
    </citation>
    <scope>NUCLEOTIDE SEQUENCE [LARGE SCALE GENOMIC DNA]</scope>
    <source>
        <strain evidence="2 4">ATCC BAA-350</strain>
    </source>
</reference>
<dbReference type="PANTHER" id="PTHR34980:SF2">
    <property type="entry name" value="INNER MEMBRANE PROTEIN YHAH-RELATED"/>
    <property type="match status" value="1"/>
</dbReference>
<evidence type="ECO:0000313" key="3">
    <source>
        <dbReference type="EMBL" id="EOW79592.1"/>
    </source>
</evidence>
<dbReference type="Proteomes" id="UP000014160">
    <property type="component" value="Unassembled WGS sequence"/>
</dbReference>
<dbReference type="Pfam" id="PF05656">
    <property type="entry name" value="DUF805"/>
    <property type="match status" value="1"/>
</dbReference>
<keyword evidence="1" id="KW-0472">Membrane</keyword>
<protein>
    <recommendedName>
        <fullName evidence="6">DUF805 domain-containing protein</fullName>
    </recommendedName>
</protein>
<dbReference type="EMBL" id="AJDQ01000003">
    <property type="protein sequence ID" value="EOI58556.1"/>
    <property type="molecule type" value="Genomic_DNA"/>
</dbReference>
<dbReference type="HOGENOM" id="CLU_093674_3_2_9"/>
<sequence length="127" mass="14660">MKSLLEFWTDMFKWQYTASRKQYWLPTIVYSVLFDSLFYRTGIALTGFSYLTLENANMFVLSLGVVLFIAQLSLTIRRLHDTNHSGAWILMGLIPIVGWLLLIYMLCQPTNEAAGANYSTYLNQSTR</sequence>
<keyword evidence="5" id="KW-1185">Reference proteome</keyword>
<dbReference type="PANTHER" id="PTHR34980">
    <property type="entry name" value="INNER MEMBRANE PROTEIN-RELATED-RELATED"/>
    <property type="match status" value="1"/>
</dbReference>
<dbReference type="InterPro" id="IPR008523">
    <property type="entry name" value="DUF805"/>
</dbReference>
<proteinExistence type="predicted"/>
<dbReference type="eggNOG" id="COG3152">
    <property type="taxonomic scope" value="Bacteria"/>
</dbReference>
<evidence type="ECO:0000313" key="2">
    <source>
        <dbReference type="EMBL" id="EOI58556.1"/>
    </source>
</evidence>
<organism evidence="2 4">
    <name type="scientific">Enterococcus gilvus ATCC BAA-350</name>
    <dbReference type="NCBI Taxonomy" id="1158614"/>
    <lineage>
        <taxon>Bacteria</taxon>
        <taxon>Bacillati</taxon>
        <taxon>Bacillota</taxon>
        <taxon>Bacilli</taxon>
        <taxon>Lactobacillales</taxon>
        <taxon>Enterococcaceae</taxon>
        <taxon>Enterococcus</taxon>
    </lineage>
</organism>
<accession>R2VLP7</accession>
<feature type="transmembrane region" description="Helical" evidence="1">
    <location>
        <begin position="59"/>
        <end position="76"/>
    </location>
</feature>
<evidence type="ECO:0000313" key="4">
    <source>
        <dbReference type="Proteomes" id="UP000013750"/>
    </source>
</evidence>
<keyword evidence="1" id="KW-1133">Transmembrane helix</keyword>
<dbReference type="PATRIC" id="fig|1158614.3.peg.649"/>
<dbReference type="OrthoDB" id="2285053at2"/>